<dbReference type="PANTHER" id="PTHR22911">
    <property type="entry name" value="ACYL-MALONYL CONDENSING ENZYME-RELATED"/>
    <property type="match status" value="1"/>
</dbReference>
<feature type="transmembrane region" description="Helical" evidence="8">
    <location>
        <begin position="266"/>
        <end position="284"/>
    </location>
</feature>
<feature type="transmembrane region" description="Helical" evidence="8">
    <location>
        <begin position="7"/>
        <end position="26"/>
    </location>
</feature>
<evidence type="ECO:0000259" key="9">
    <source>
        <dbReference type="Pfam" id="PF00892"/>
    </source>
</evidence>
<gene>
    <name evidence="11" type="primary">rarD_2</name>
    <name evidence="10" type="synonym">rarD</name>
    <name evidence="10" type="ORF">IRZ65_10150</name>
    <name evidence="11" type="ORF">NCTC11842_04297</name>
</gene>
<feature type="domain" description="EamA" evidence="9">
    <location>
        <begin position="8"/>
        <end position="140"/>
    </location>
</feature>
<feature type="transmembrane region" description="Helical" evidence="8">
    <location>
        <begin position="103"/>
        <end position="120"/>
    </location>
</feature>
<evidence type="ECO:0000313" key="10">
    <source>
        <dbReference type="EMBL" id="MBF8641045.1"/>
    </source>
</evidence>
<feature type="transmembrane region" description="Helical" evidence="8">
    <location>
        <begin position="178"/>
        <end position="197"/>
    </location>
</feature>
<organism evidence="11 12">
    <name type="scientific">Pseudomonas luteola</name>
    <dbReference type="NCBI Taxonomy" id="47886"/>
    <lineage>
        <taxon>Bacteria</taxon>
        <taxon>Pseudomonadati</taxon>
        <taxon>Pseudomonadota</taxon>
        <taxon>Gammaproteobacteria</taxon>
        <taxon>Pseudomonadales</taxon>
        <taxon>Pseudomonadaceae</taxon>
        <taxon>Pseudomonas</taxon>
    </lineage>
</organism>
<dbReference type="EMBL" id="JADMCD010000004">
    <property type="protein sequence ID" value="MBF8641045.1"/>
    <property type="molecule type" value="Genomic_DNA"/>
</dbReference>
<proteinExistence type="inferred from homology"/>
<evidence type="ECO:0000256" key="4">
    <source>
        <dbReference type="ARBA" id="ARBA00022475"/>
    </source>
</evidence>
<feature type="transmembrane region" description="Helical" evidence="8">
    <location>
        <begin position="209"/>
        <end position="229"/>
    </location>
</feature>
<dbReference type="RefSeq" id="WP_010796042.1">
    <property type="nucleotide sequence ID" value="NZ_CP069270.1"/>
</dbReference>
<evidence type="ECO:0000313" key="11">
    <source>
        <dbReference type="EMBL" id="SPZ12126.1"/>
    </source>
</evidence>
<evidence type="ECO:0000256" key="6">
    <source>
        <dbReference type="ARBA" id="ARBA00022989"/>
    </source>
</evidence>
<feature type="transmembrane region" description="Helical" evidence="8">
    <location>
        <begin position="241"/>
        <end position="260"/>
    </location>
</feature>
<evidence type="ECO:0000313" key="13">
    <source>
        <dbReference type="Proteomes" id="UP000626180"/>
    </source>
</evidence>
<evidence type="ECO:0000256" key="3">
    <source>
        <dbReference type="ARBA" id="ARBA00022448"/>
    </source>
</evidence>
<evidence type="ECO:0000256" key="8">
    <source>
        <dbReference type="SAM" id="Phobius"/>
    </source>
</evidence>
<keyword evidence="6 8" id="KW-1133">Transmembrane helix</keyword>
<sequence length="300" mass="33449">MSTSPRQGYVLGLTAYALWGLFPLYFKLLANIPPVEILIQRIFWSALIGVLLLLIWKHQGWWRDLRANPSRIARLWLSGLLVGGNWLTYIWAVNSNHVIEASLGYYINPLINVLLGMVVLGERLRPLQWLAVGMAALGVAQQIWTLGQLPWVSLVLAFSFAFYGLVRKGTQVAALPGMVVETWLLVPLAAIALPLLTQQVSLEPALWQSPMAIVLILSGPVTLVPLLCFNAAARKLPYSTLGFLQYLAPTLVLIQAVFLFHEPFPMERMAAFLCIWAGLAVFSFDAWRSLRRYAAPAART</sequence>
<dbReference type="InterPro" id="IPR000620">
    <property type="entry name" value="EamA_dom"/>
</dbReference>
<protein>
    <submittedName>
        <fullName evidence="10">EamA family transporter RarD</fullName>
    </submittedName>
    <submittedName>
        <fullName evidence="11">Protein RarD</fullName>
    </submittedName>
</protein>
<keyword evidence="13" id="KW-1185">Reference proteome</keyword>
<name>A0A2X2D362_PSELU</name>
<feature type="transmembrane region" description="Helical" evidence="8">
    <location>
        <begin position="38"/>
        <end position="56"/>
    </location>
</feature>
<dbReference type="Proteomes" id="UP000626180">
    <property type="component" value="Unassembled WGS sequence"/>
</dbReference>
<reference evidence="10 13" key="2">
    <citation type="submission" date="2020-10" db="EMBL/GenBank/DDBJ databases">
        <title>Genome sequences of Pseudomonas isolates.</title>
        <authorList>
            <person name="Wessels L."/>
            <person name="Reich F."/>
            <person name="Hammerl J."/>
        </authorList>
    </citation>
    <scope>NUCLEOTIDE SEQUENCE [LARGE SCALE GENOMIC DNA]</scope>
    <source>
        <strain evidence="10 13">20-MO00624-0</strain>
    </source>
</reference>
<dbReference type="EMBL" id="UAUF01000014">
    <property type="protein sequence ID" value="SPZ12126.1"/>
    <property type="molecule type" value="Genomic_DNA"/>
</dbReference>
<dbReference type="GO" id="GO:0005886">
    <property type="term" value="C:plasma membrane"/>
    <property type="evidence" value="ECO:0007669"/>
    <property type="project" value="UniProtKB-SubCell"/>
</dbReference>
<dbReference type="AlphaFoldDB" id="A0A2X2D362"/>
<dbReference type="PANTHER" id="PTHR22911:SF137">
    <property type="entry name" value="SOLUTE CARRIER FAMILY 35 MEMBER G2-RELATED"/>
    <property type="match status" value="1"/>
</dbReference>
<dbReference type="Proteomes" id="UP000250443">
    <property type="component" value="Unassembled WGS sequence"/>
</dbReference>
<comment type="subcellular location">
    <subcellularLocation>
        <location evidence="1">Cell membrane</location>
        <topology evidence="1">Multi-pass membrane protein</topology>
    </subcellularLocation>
</comment>
<evidence type="ECO:0000256" key="2">
    <source>
        <dbReference type="ARBA" id="ARBA00007362"/>
    </source>
</evidence>
<keyword evidence="3" id="KW-0813">Transport</keyword>
<feature type="transmembrane region" description="Helical" evidence="8">
    <location>
        <begin position="127"/>
        <end position="144"/>
    </location>
</feature>
<evidence type="ECO:0000256" key="1">
    <source>
        <dbReference type="ARBA" id="ARBA00004651"/>
    </source>
</evidence>
<dbReference type="InterPro" id="IPR037185">
    <property type="entry name" value="EmrE-like"/>
</dbReference>
<feature type="transmembrane region" description="Helical" evidence="8">
    <location>
        <begin position="150"/>
        <end position="166"/>
    </location>
</feature>
<dbReference type="NCBIfam" id="TIGR00688">
    <property type="entry name" value="rarD"/>
    <property type="match status" value="1"/>
</dbReference>
<dbReference type="InterPro" id="IPR004626">
    <property type="entry name" value="RarD"/>
</dbReference>
<dbReference type="Pfam" id="PF00892">
    <property type="entry name" value="EamA"/>
    <property type="match status" value="1"/>
</dbReference>
<evidence type="ECO:0000313" key="12">
    <source>
        <dbReference type="Proteomes" id="UP000250443"/>
    </source>
</evidence>
<reference evidence="11 12" key="1">
    <citation type="submission" date="2018-06" db="EMBL/GenBank/DDBJ databases">
        <authorList>
            <consortium name="Pathogen Informatics"/>
            <person name="Doyle S."/>
        </authorList>
    </citation>
    <scope>NUCLEOTIDE SEQUENCE [LARGE SCALE GENOMIC DNA]</scope>
    <source>
        <strain evidence="11 12">NCTC11842</strain>
    </source>
</reference>
<comment type="similarity">
    <text evidence="2">Belongs to the EamA transporter family.</text>
</comment>
<keyword evidence="5 8" id="KW-0812">Transmembrane</keyword>
<evidence type="ECO:0000256" key="7">
    <source>
        <dbReference type="ARBA" id="ARBA00023136"/>
    </source>
</evidence>
<evidence type="ECO:0000256" key="5">
    <source>
        <dbReference type="ARBA" id="ARBA00022692"/>
    </source>
</evidence>
<dbReference type="SUPFAM" id="SSF103481">
    <property type="entry name" value="Multidrug resistance efflux transporter EmrE"/>
    <property type="match status" value="2"/>
</dbReference>
<feature type="transmembrane region" description="Helical" evidence="8">
    <location>
        <begin position="72"/>
        <end position="91"/>
    </location>
</feature>
<keyword evidence="4" id="KW-1003">Cell membrane</keyword>
<keyword evidence="7 8" id="KW-0472">Membrane</keyword>
<accession>A0A2X2D362</accession>